<evidence type="ECO:0000259" key="11">
    <source>
        <dbReference type="Pfam" id="PF25520"/>
    </source>
</evidence>
<dbReference type="Pfam" id="PF25521">
    <property type="entry name" value="WHD_TANC1"/>
    <property type="match status" value="2"/>
</dbReference>
<feature type="domain" description="TANC1/2-like AAA+ ATPase lid" evidence="11">
    <location>
        <begin position="903"/>
        <end position="995"/>
    </location>
</feature>
<feature type="repeat" description="ANK" evidence="8">
    <location>
        <begin position="1369"/>
        <end position="1401"/>
    </location>
</feature>
<protein>
    <recommendedName>
        <fullName evidence="14">Protein TANC2</fullName>
    </recommendedName>
</protein>
<feature type="region of interest" description="Disordered" evidence="10">
    <location>
        <begin position="144"/>
        <end position="171"/>
    </location>
</feature>
<evidence type="ECO:0000256" key="1">
    <source>
        <dbReference type="ARBA" id="ARBA00022553"/>
    </source>
</evidence>
<evidence type="ECO:0000256" key="4">
    <source>
        <dbReference type="ARBA" id="ARBA00023018"/>
    </source>
</evidence>
<feature type="region of interest" description="Disordered" evidence="10">
    <location>
        <begin position="189"/>
        <end position="212"/>
    </location>
</feature>
<evidence type="ECO:0000256" key="2">
    <source>
        <dbReference type="ARBA" id="ARBA00022737"/>
    </source>
</evidence>
<evidence type="ECO:0000313" key="13">
    <source>
        <dbReference type="EMBL" id="CAD7260034.1"/>
    </source>
</evidence>
<feature type="repeat" description="ANK" evidence="8">
    <location>
        <begin position="1435"/>
        <end position="1467"/>
    </location>
</feature>
<dbReference type="InterPro" id="IPR050889">
    <property type="entry name" value="Dendritic_Spine_Reg/Scaffold"/>
</dbReference>
<feature type="compositionally biased region" description="Basic and acidic residues" evidence="10">
    <location>
        <begin position="245"/>
        <end position="258"/>
    </location>
</feature>
<proteinExistence type="inferred from homology"/>
<comment type="similarity">
    <text evidence="7">Belongs to the TANC family.</text>
</comment>
<feature type="compositionally biased region" description="Low complexity" evidence="10">
    <location>
        <begin position="202"/>
        <end position="212"/>
    </location>
</feature>
<keyword evidence="3 9" id="KW-0802">TPR repeat</keyword>
<dbReference type="PROSITE" id="PS50088">
    <property type="entry name" value="ANK_REPEAT"/>
    <property type="match status" value="4"/>
</dbReference>
<feature type="compositionally biased region" description="Low complexity" evidence="10">
    <location>
        <begin position="227"/>
        <end position="239"/>
    </location>
</feature>
<dbReference type="InterPro" id="IPR011990">
    <property type="entry name" value="TPR-like_helical_dom_sf"/>
</dbReference>
<evidence type="ECO:0000256" key="5">
    <source>
        <dbReference type="ARBA" id="ARBA00023043"/>
    </source>
</evidence>
<feature type="repeat" description="TPR" evidence="9">
    <location>
        <begin position="1661"/>
        <end position="1694"/>
    </location>
</feature>
<evidence type="ECO:0000259" key="12">
    <source>
        <dbReference type="Pfam" id="PF25521"/>
    </source>
</evidence>
<name>A0A7R9AT83_TIMSH</name>
<keyword evidence="5 8" id="KW-0040">ANK repeat</keyword>
<dbReference type="InterPro" id="IPR019734">
    <property type="entry name" value="TPR_rpt"/>
</dbReference>
<dbReference type="PANTHER" id="PTHR24166">
    <property type="entry name" value="ROLLING PEBBLES, ISOFORM B"/>
    <property type="match status" value="1"/>
</dbReference>
<comment type="subcellular location">
    <subcellularLocation>
        <location evidence="6">Postsynapse</location>
    </subcellularLocation>
</comment>
<dbReference type="Pfam" id="PF12796">
    <property type="entry name" value="Ank_2"/>
    <property type="match status" value="1"/>
</dbReference>
<dbReference type="EMBL" id="OC001484">
    <property type="protein sequence ID" value="CAD7260034.1"/>
    <property type="molecule type" value="Genomic_DNA"/>
</dbReference>
<organism evidence="13">
    <name type="scientific">Timema shepardi</name>
    <name type="common">Walking stick</name>
    <dbReference type="NCBI Taxonomy" id="629360"/>
    <lineage>
        <taxon>Eukaryota</taxon>
        <taxon>Metazoa</taxon>
        <taxon>Ecdysozoa</taxon>
        <taxon>Arthropoda</taxon>
        <taxon>Hexapoda</taxon>
        <taxon>Insecta</taxon>
        <taxon>Pterygota</taxon>
        <taxon>Neoptera</taxon>
        <taxon>Polyneoptera</taxon>
        <taxon>Phasmatodea</taxon>
        <taxon>Timematodea</taxon>
        <taxon>Timematoidea</taxon>
        <taxon>Timematidae</taxon>
        <taxon>Timema</taxon>
    </lineage>
</organism>
<keyword evidence="4" id="KW-0770">Synapse</keyword>
<dbReference type="InterPro" id="IPR002110">
    <property type="entry name" value="Ankyrin_rpt"/>
</dbReference>
<dbReference type="Pfam" id="PF00023">
    <property type="entry name" value="Ank"/>
    <property type="match status" value="1"/>
</dbReference>
<dbReference type="SUPFAM" id="SSF48452">
    <property type="entry name" value="TPR-like"/>
    <property type="match status" value="1"/>
</dbReference>
<dbReference type="Gene3D" id="1.25.40.10">
    <property type="entry name" value="Tetratricopeptide repeat domain"/>
    <property type="match status" value="1"/>
</dbReference>
<feature type="repeat" description="ANK" evidence="8">
    <location>
        <begin position="1501"/>
        <end position="1533"/>
    </location>
</feature>
<dbReference type="Pfam" id="PF13432">
    <property type="entry name" value="TPR_16"/>
    <property type="match status" value="1"/>
</dbReference>
<dbReference type="InterPro" id="IPR058056">
    <property type="entry name" value="WH_TANC1/2"/>
</dbReference>
<dbReference type="Pfam" id="PF25520">
    <property type="entry name" value="AAA_lid_TANC1"/>
    <property type="match status" value="1"/>
</dbReference>
<reference evidence="13" key="1">
    <citation type="submission" date="2020-11" db="EMBL/GenBank/DDBJ databases">
        <authorList>
            <person name="Tran Van P."/>
        </authorList>
    </citation>
    <scope>NUCLEOTIDE SEQUENCE</scope>
</reference>
<dbReference type="Gene3D" id="1.25.40.20">
    <property type="entry name" value="Ankyrin repeat-containing domain"/>
    <property type="match status" value="2"/>
</dbReference>
<evidence type="ECO:0008006" key="14">
    <source>
        <dbReference type="Google" id="ProtNLM"/>
    </source>
</evidence>
<dbReference type="SUPFAM" id="SSF48403">
    <property type="entry name" value="Ankyrin repeat"/>
    <property type="match status" value="1"/>
</dbReference>
<keyword evidence="1" id="KW-0597">Phosphoprotein</keyword>
<feature type="domain" description="TANC1/2-like winged helix" evidence="12">
    <location>
        <begin position="1171"/>
        <end position="1287"/>
    </location>
</feature>
<dbReference type="SMART" id="SM00028">
    <property type="entry name" value="TPR"/>
    <property type="match status" value="3"/>
</dbReference>
<dbReference type="InterPro" id="IPR036770">
    <property type="entry name" value="Ankyrin_rpt-contain_sf"/>
</dbReference>
<evidence type="ECO:0000256" key="3">
    <source>
        <dbReference type="ARBA" id="ARBA00022803"/>
    </source>
</evidence>
<evidence type="ECO:0000256" key="6">
    <source>
        <dbReference type="ARBA" id="ARBA00034110"/>
    </source>
</evidence>
<feature type="compositionally biased region" description="Polar residues" evidence="10">
    <location>
        <begin position="259"/>
        <end position="289"/>
    </location>
</feature>
<dbReference type="InterPro" id="IPR027417">
    <property type="entry name" value="P-loop_NTPase"/>
</dbReference>
<feature type="domain" description="TANC1/2-like winged helix" evidence="12">
    <location>
        <begin position="997"/>
        <end position="1050"/>
    </location>
</feature>
<accession>A0A7R9AT83</accession>
<evidence type="ECO:0000256" key="10">
    <source>
        <dbReference type="SAM" id="MobiDB-lite"/>
    </source>
</evidence>
<dbReference type="SMART" id="SM00248">
    <property type="entry name" value="ANK"/>
    <property type="match status" value="6"/>
</dbReference>
<dbReference type="PANTHER" id="PTHR24166:SF55">
    <property type="entry name" value="ROLLING PEBBLES, ISOFORM B"/>
    <property type="match status" value="1"/>
</dbReference>
<keyword evidence="2" id="KW-0677">Repeat</keyword>
<dbReference type="SUPFAM" id="SSF52540">
    <property type="entry name" value="P-loop containing nucleoside triphosphate hydrolases"/>
    <property type="match status" value="1"/>
</dbReference>
<feature type="repeat" description="ANK" evidence="8">
    <location>
        <begin position="1468"/>
        <end position="1500"/>
    </location>
</feature>
<dbReference type="GO" id="GO:0098794">
    <property type="term" value="C:postsynapse"/>
    <property type="evidence" value="ECO:0007669"/>
    <property type="project" value="UniProtKB-SubCell"/>
</dbReference>
<evidence type="ECO:0000256" key="9">
    <source>
        <dbReference type="PROSITE-ProRule" id="PRU00339"/>
    </source>
</evidence>
<feature type="region of interest" description="Disordered" evidence="10">
    <location>
        <begin position="227"/>
        <end position="289"/>
    </location>
</feature>
<dbReference type="PROSITE" id="PS50005">
    <property type="entry name" value="TPR"/>
    <property type="match status" value="1"/>
</dbReference>
<dbReference type="InterPro" id="IPR058018">
    <property type="entry name" value="AAA_lid_TANC1/2"/>
</dbReference>
<gene>
    <name evidence="13" type="ORF">TSIB3V08_LOCUS4226</name>
</gene>
<dbReference type="PROSITE" id="PS50297">
    <property type="entry name" value="ANK_REP_REGION"/>
    <property type="match status" value="4"/>
</dbReference>
<evidence type="ECO:0000256" key="7">
    <source>
        <dbReference type="ARBA" id="ARBA00038259"/>
    </source>
</evidence>
<evidence type="ECO:0000256" key="8">
    <source>
        <dbReference type="PROSITE-ProRule" id="PRU00023"/>
    </source>
</evidence>
<sequence>MSSSKYLSVLCLVSTSSSKSMSVLCLVSTSSSKYLSVLCLVSMSSSTESRYWPTLVLNKIRSLWSIGASAAGLNQLAGRTCSLACVVRQHRILGEQGWFGGSPEYWVNKDGSEVAQNISISLFVLTTLFQPPCFTEFWKHRGPNPDLSAKNGTNDEGGSIRPVGNTKKSSQSDLYMRLGLLLGDNARRASRSAALSPPPRRPGSSTNHSHGSCASFSSLASLEATTLTSTNTSPVSTLTVGSSEADVHSHARTLKDPSSDSITSLMSVSGQSNCSSSPVSRRHSVTTSQPGRVEELNIFKNRRTSIRRSARTGSVKGPIDPKGCVEPFTLLPDEFQLNLTWVSGLDGKRHCPVSAVCLVPHVTTYGEQLELKLGYKMTLTNKHLPLRPEAGTLPLVGPGLSPDDVVIVAVRFAQYRAPQLTLKPLFFEVPLQEPDPLFLGRHWLIREMEEALGTSQQPGVLVVGGPGTGKTALVLQLVELSCFGRRREPSYQQGNVTYQIPRINKTQPSYQQGNMTYQTSRINRTQPSYQQDSFTCNGKDRPGGSQSIYCQINLVSERIRHLASHVVAYHFCQADNNSTCLVPDFVHSLAAQLCQAPQLTAYREHLLSEPHLQVSSQVTWGLFIIDSHCDAILCEHIRKWDIVSVESRRRLSTLVSPGYGQGRSQVNSGVSYFCEPLNDPSRNCLSHSLLLSSDRMKPRSGDWVETIDFLQEAALCPVAAIQQIMTIQSNGAPRDVTVQCCCKQGCVSLKECITDPDLAFTRGVLEPLGGLRRAGRIPGKQCVVLVDGLCEAEYHRPDHGDTLAQFLARHIPHFPPWLKIVATVRTHLLPVVASNLTCHRIRTRRVLCPVTGLGECYVLSQDQVSAMSCHRTRTRRVLCPVECQYLMSCPRSCTIPVGPSSLDKVGANENLQKDLLDYINFRLNNSPCIQSNVASNPGGGNQFRFSQHLAGLAGGSFLFAKMTLDLLERGHLVVKSSGYKVLPVSLAQIFLLHFNLRFPTVRSFEQVLPVLSVCLAALYPLTLLEIYYSVCSLQADSFLPWDEFLARFKVSSSPSCLGTSSSRVLPVLGRVPREVQGEFYSFLPWDEFLARFKVSSSPSCLGTRSSRGSSEVQGEFYSFLPWDEFLARFKSFLPWDEFLARFKVSSSPSCLGTSSSRVLPALGRVPRVVQGEFNSFLPWDEFLARFKLLSGFLIKRLDNTFMFFHPSFREWLIRRDEGESGKFLCDLRAGHAAIALRLSRVQPPLDSDKTLELGHHILKAHLYKNMTLHRYSSRDLQALWVASSAGEVSSSLCTLRNVYSPNVKVSRLLLLAGADPDHRTECLGDAPTICMFAHQGCTGQFTHTRHHSDIVEYLLVSAEVKVDSIDTLTGETALTAAASNGCQGVVAVLLTHGASISTINRKELPPLLLAVKGGHWAATERLLQCHSPLEQSDNLGKTALMWAATEGHTGLAELLLDKGASLSRQDKEGLTALGWACLRGRVQCAQCLLERGSEVNFADKTGRTPLDLAAFQGNPALVQLLMDKGAMIEHVDINGMRPLDRAIGCRNSQVVQCFLRKGAKLGPATWAMAAGKPEIMLILLNKLLEDGNVLYRKGRLKEAAHRYHYALKKFPSEDLGEHHNTFDQLRINFLLNQSRCKRKMNDCADAAELATQALKMKPGSYEAFYARAKARVDLKMFEEAIQDVNEALRVAPPSNREVRRLLCKIRDEVKAEMSGAQLSGHRGLATSVDMLNDMYQPETDM</sequence>